<evidence type="ECO:0000313" key="3">
    <source>
        <dbReference type="EMBL" id="CAI9961791.1"/>
    </source>
</evidence>
<organism evidence="2">
    <name type="scientific">Hexamita inflata</name>
    <dbReference type="NCBI Taxonomy" id="28002"/>
    <lineage>
        <taxon>Eukaryota</taxon>
        <taxon>Metamonada</taxon>
        <taxon>Diplomonadida</taxon>
        <taxon>Hexamitidae</taxon>
        <taxon>Hexamitinae</taxon>
        <taxon>Hexamita</taxon>
    </lineage>
</organism>
<sequence length="162" mass="18694">MIYLDYSTCLQNCYKGICELTYNTILNKNEYTCKVSTINSYWWFMTVPGAFIILGIFFSCCIEREESEVDVRVETQIKDTDQNQQKNVVHTQNTEQNVVVPQGQQVTLPNGQTGIFIALTELQQVQVNTVHYQAPQFQQPISVQQNKMQKIPTIEMPQMPTM</sequence>
<evidence type="ECO:0000256" key="1">
    <source>
        <dbReference type="SAM" id="Phobius"/>
    </source>
</evidence>
<evidence type="ECO:0000313" key="6">
    <source>
        <dbReference type="Proteomes" id="UP001642409"/>
    </source>
</evidence>
<dbReference type="EMBL" id="CAXDID020000329">
    <property type="protein sequence ID" value="CAL6077626.1"/>
    <property type="molecule type" value="Genomic_DNA"/>
</dbReference>
<protein>
    <submittedName>
        <fullName evidence="4">Hypothetical_protein</fullName>
    </submittedName>
</protein>
<reference evidence="2" key="1">
    <citation type="submission" date="2023-06" db="EMBL/GenBank/DDBJ databases">
        <authorList>
            <person name="Kurt Z."/>
        </authorList>
    </citation>
    <scope>NUCLEOTIDE SEQUENCE</scope>
</reference>
<keyword evidence="6" id="KW-1185">Reference proteome</keyword>
<evidence type="ECO:0000313" key="2">
    <source>
        <dbReference type="EMBL" id="CAI9961778.1"/>
    </source>
</evidence>
<evidence type="ECO:0000313" key="4">
    <source>
        <dbReference type="EMBL" id="CAL6077626.1"/>
    </source>
</evidence>
<gene>
    <name evidence="2" type="ORF">HINF_LOCUS49423</name>
    <name evidence="3" type="ORF">HINF_LOCUS49436</name>
    <name evidence="4" type="ORF">HINF_LOCUS58511</name>
    <name evidence="5" type="ORF">HINF_LOCUS58524</name>
</gene>
<evidence type="ECO:0000313" key="5">
    <source>
        <dbReference type="EMBL" id="CAL6077650.1"/>
    </source>
</evidence>
<dbReference type="EMBL" id="CATOUU010000944">
    <property type="protein sequence ID" value="CAI9961791.1"/>
    <property type="molecule type" value="Genomic_DNA"/>
</dbReference>
<reference evidence="4 6" key="2">
    <citation type="submission" date="2024-07" db="EMBL/GenBank/DDBJ databases">
        <authorList>
            <person name="Akdeniz Z."/>
        </authorList>
    </citation>
    <scope>NUCLEOTIDE SEQUENCE [LARGE SCALE GENOMIC DNA]</scope>
</reference>
<proteinExistence type="predicted"/>
<dbReference type="EMBL" id="CATOUU010000944">
    <property type="protein sequence ID" value="CAI9961778.1"/>
    <property type="molecule type" value="Genomic_DNA"/>
</dbReference>
<keyword evidence="1" id="KW-0812">Transmembrane</keyword>
<dbReference type="AlphaFoldDB" id="A0AA86QP88"/>
<feature type="transmembrane region" description="Helical" evidence="1">
    <location>
        <begin position="41"/>
        <end position="62"/>
    </location>
</feature>
<accession>A0AA86QP88</accession>
<keyword evidence="1" id="KW-1133">Transmembrane helix</keyword>
<keyword evidence="1" id="KW-0472">Membrane</keyword>
<dbReference type="EMBL" id="CAXDID020000329">
    <property type="protein sequence ID" value="CAL6077650.1"/>
    <property type="molecule type" value="Genomic_DNA"/>
</dbReference>
<dbReference type="Proteomes" id="UP001642409">
    <property type="component" value="Unassembled WGS sequence"/>
</dbReference>
<comment type="caution">
    <text evidence="2">The sequence shown here is derived from an EMBL/GenBank/DDBJ whole genome shotgun (WGS) entry which is preliminary data.</text>
</comment>
<name>A0AA86QP88_9EUKA</name>